<dbReference type="Gene3D" id="2.20.28.120">
    <property type="entry name" value="Ribosomal protein L33"/>
    <property type="match status" value="1"/>
</dbReference>
<evidence type="ECO:0000256" key="3">
    <source>
        <dbReference type="ARBA" id="ARBA00023274"/>
    </source>
</evidence>
<dbReference type="InterPro" id="IPR038584">
    <property type="entry name" value="Ribosomal_bL33_sf"/>
</dbReference>
<dbReference type="HAMAP" id="MF_00294">
    <property type="entry name" value="Ribosomal_bL33"/>
    <property type="match status" value="1"/>
</dbReference>
<dbReference type="AlphaFoldDB" id="A0A2H0VIV5"/>
<dbReference type="GO" id="GO:1990904">
    <property type="term" value="C:ribonucleoprotein complex"/>
    <property type="evidence" value="ECO:0007669"/>
    <property type="project" value="UniProtKB-KW"/>
</dbReference>
<dbReference type="PANTHER" id="PTHR43168">
    <property type="entry name" value="50S RIBOSOMAL PROTEIN L33, CHLOROPLASTIC"/>
    <property type="match status" value="1"/>
</dbReference>
<dbReference type="Proteomes" id="UP000230796">
    <property type="component" value="Unassembled WGS sequence"/>
</dbReference>
<dbReference type="GO" id="GO:0003735">
    <property type="term" value="F:structural constituent of ribosome"/>
    <property type="evidence" value="ECO:0007669"/>
    <property type="project" value="InterPro"/>
</dbReference>
<dbReference type="PANTHER" id="PTHR43168:SF2">
    <property type="entry name" value="LARGE RIBOSOMAL SUBUNIT PROTEIN BL33C"/>
    <property type="match status" value="1"/>
</dbReference>
<evidence type="ECO:0000256" key="4">
    <source>
        <dbReference type="ARBA" id="ARBA00035176"/>
    </source>
</evidence>
<accession>A0A2H0VIV5</accession>
<comment type="similarity">
    <text evidence="1 5">Belongs to the bacterial ribosomal protein bL33 family.</text>
</comment>
<dbReference type="Pfam" id="PF00471">
    <property type="entry name" value="Ribosomal_L33"/>
    <property type="match status" value="1"/>
</dbReference>
<dbReference type="NCBIfam" id="TIGR01023">
    <property type="entry name" value="rpmG_bact"/>
    <property type="match status" value="1"/>
</dbReference>
<dbReference type="NCBIfam" id="NF001860">
    <property type="entry name" value="PRK00595.1"/>
    <property type="match status" value="1"/>
</dbReference>
<sequence>MAKAKKGPRQTFGLRCSVCKKFNYITSRNKLNTVEKLVLSKYCSTCMKHTEHKEAKKLK</sequence>
<comment type="caution">
    <text evidence="6">The sequence shown here is derived from an EMBL/GenBank/DDBJ whole genome shotgun (WGS) entry which is preliminary data.</text>
</comment>
<evidence type="ECO:0000256" key="5">
    <source>
        <dbReference type="HAMAP-Rule" id="MF_00294"/>
    </source>
</evidence>
<gene>
    <name evidence="5 6" type="primary">rpmG</name>
    <name evidence="6" type="ORF">COT87_01725</name>
</gene>
<proteinExistence type="inferred from homology"/>
<evidence type="ECO:0000313" key="7">
    <source>
        <dbReference type="Proteomes" id="UP000230796"/>
    </source>
</evidence>
<dbReference type="EMBL" id="PFAF01000033">
    <property type="protein sequence ID" value="PIR99013.1"/>
    <property type="molecule type" value="Genomic_DNA"/>
</dbReference>
<dbReference type="GO" id="GO:0006412">
    <property type="term" value="P:translation"/>
    <property type="evidence" value="ECO:0007669"/>
    <property type="project" value="UniProtKB-UniRule"/>
</dbReference>
<dbReference type="NCBIfam" id="NF001764">
    <property type="entry name" value="PRK00504.1"/>
    <property type="match status" value="1"/>
</dbReference>
<dbReference type="InterPro" id="IPR011332">
    <property type="entry name" value="Ribosomal_zn-bd"/>
</dbReference>
<protein>
    <recommendedName>
        <fullName evidence="4 5">Large ribosomal subunit protein bL33</fullName>
    </recommendedName>
</protein>
<evidence type="ECO:0000313" key="6">
    <source>
        <dbReference type="EMBL" id="PIR99013.1"/>
    </source>
</evidence>
<keyword evidence="2 5" id="KW-0689">Ribosomal protein</keyword>
<dbReference type="SUPFAM" id="SSF57829">
    <property type="entry name" value="Zn-binding ribosomal proteins"/>
    <property type="match status" value="1"/>
</dbReference>
<reference evidence="7" key="1">
    <citation type="submission" date="2017-09" db="EMBL/GenBank/DDBJ databases">
        <title>Depth-based differentiation of microbial function through sediment-hosted aquifers and enrichment of novel symbionts in the deep terrestrial subsurface.</title>
        <authorList>
            <person name="Probst A.J."/>
            <person name="Ladd B."/>
            <person name="Jarett J.K."/>
            <person name="Geller-Mcgrath D.E."/>
            <person name="Sieber C.M.K."/>
            <person name="Emerson J.B."/>
            <person name="Anantharaman K."/>
            <person name="Thomas B.C."/>
            <person name="Malmstrom R."/>
            <person name="Stieglmeier M."/>
            <person name="Klingl A."/>
            <person name="Woyke T."/>
            <person name="Ryan C.M."/>
            <person name="Banfield J.F."/>
        </authorList>
    </citation>
    <scope>NUCLEOTIDE SEQUENCE [LARGE SCALE GENOMIC DNA]</scope>
</reference>
<dbReference type="GO" id="GO:0005840">
    <property type="term" value="C:ribosome"/>
    <property type="evidence" value="ECO:0007669"/>
    <property type="project" value="UniProtKB-KW"/>
</dbReference>
<name>A0A2H0VIV5_9BACT</name>
<dbReference type="GO" id="GO:0005737">
    <property type="term" value="C:cytoplasm"/>
    <property type="evidence" value="ECO:0007669"/>
    <property type="project" value="UniProtKB-ARBA"/>
</dbReference>
<keyword evidence="3 5" id="KW-0687">Ribonucleoprotein</keyword>
<dbReference type="InterPro" id="IPR001705">
    <property type="entry name" value="Ribosomal_bL33"/>
</dbReference>
<organism evidence="6 7">
    <name type="scientific">Candidatus Collierbacteria bacterium CG10_big_fil_rev_8_21_14_0_10_44_9</name>
    <dbReference type="NCBI Taxonomy" id="1974535"/>
    <lineage>
        <taxon>Bacteria</taxon>
        <taxon>Candidatus Collieribacteriota</taxon>
    </lineage>
</organism>
<evidence type="ECO:0000256" key="2">
    <source>
        <dbReference type="ARBA" id="ARBA00022980"/>
    </source>
</evidence>
<evidence type="ECO:0000256" key="1">
    <source>
        <dbReference type="ARBA" id="ARBA00007596"/>
    </source>
</evidence>